<proteinExistence type="predicted"/>
<feature type="region of interest" description="Disordered" evidence="1">
    <location>
        <begin position="337"/>
        <end position="417"/>
    </location>
</feature>
<keyword evidence="2" id="KW-0472">Membrane</keyword>
<feature type="compositionally biased region" description="Basic and acidic residues" evidence="1">
    <location>
        <begin position="250"/>
        <end position="288"/>
    </location>
</feature>
<evidence type="ECO:0000313" key="4">
    <source>
        <dbReference type="Proteomes" id="UP001255601"/>
    </source>
</evidence>
<name>A0AAJ2BPU8_9HYPH</name>
<feature type="region of interest" description="Disordered" evidence="1">
    <location>
        <begin position="225"/>
        <end position="312"/>
    </location>
</feature>
<dbReference type="EMBL" id="JAVIZC010000003">
    <property type="protein sequence ID" value="MDR6103430.1"/>
    <property type="molecule type" value="Genomic_DNA"/>
</dbReference>
<evidence type="ECO:0000313" key="3">
    <source>
        <dbReference type="EMBL" id="MDR6103430.1"/>
    </source>
</evidence>
<reference evidence="3" key="1">
    <citation type="submission" date="2023-08" db="EMBL/GenBank/DDBJ databases">
        <title>Functional and genomic diversity of the sorghum phyllosphere microbiome.</title>
        <authorList>
            <person name="Shade A."/>
        </authorList>
    </citation>
    <scope>NUCLEOTIDE SEQUENCE</scope>
    <source>
        <strain evidence="3">SORGH_AS_0974</strain>
    </source>
</reference>
<dbReference type="Proteomes" id="UP001255601">
    <property type="component" value="Unassembled WGS sequence"/>
</dbReference>
<comment type="caution">
    <text evidence="3">The sequence shown here is derived from an EMBL/GenBank/DDBJ whole genome shotgun (WGS) entry which is preliminary data.</text>
</comment>
<keyword evidence="2" id="KW-0812">Transmembrane</keyword>
<feature type="compositionally biased region" description="Basic and acidic residues" evidence="1">
    <location>
        <begin position="398"/>
        <end position="417"/>
    </location>
</feature>
<sequence>MAYHHPAFSLRLRNEARREKRALDEVVYVGTFDVKAVFKRIRFSRKVVLIGGGILLLGGASGVAAIVVGRDQLFGPDEVVQNGLECKTAQTVKIKKNGSVWIRKFVRTDGGDGPERMKTALRVAKAIYDKDHPDLVQVSVLDTKGPQMRADMRGRSIAAQAVYIADLSKLPEGAASQNYSAYYYDGAVADDGQFYGLRIDLPVEDAKAITASLTEFADCADPVVAPAGDGHGAPAGGHGEPAGHGAEAGGHGDSKGSDGHGAEAKASDGHGAEGDGHGGGEKPAEGGHDAPANAEGSGHGSAEPLLTSTPEGKSESMFSFGYIKSLLFGKGETTAVAAEQPAAEGHGEPAAAGDHGSASASGEQNEAEGHRAPAVAEEPAAQGSAAPDGDDAPAAEAAGHDAAADGDKAAEAPKPEH</sequence>
<feature type="compositionally biased region" description="Gly residues" evidence="1">
    <location>
        <begin position="229"/>
        <end position="249"/>
    </location>
</feature>
<feature type="compositionally biased region" description="Low complexity" evidence="1">
    <location>
        <begin position="337"/>
        <end position="362"/>
    </location>
</feature>
<evidence type="ECO:0000256" key="2">
    <source>
        <dbReference type="SAM" id="Phobius"/>
    </source>
</evidence>
<gene>
    <name evidence="3" type="ORF">QE369_003627</name>
</gene>
<evidence type="ECO:0000256" key="1">
    <source>
        <dbReference type="SAM" id="MobiDB-lite"/>
    </source>
</evidence>
<protein>
    <submittedName>
        <fullName evidence="3">Uncharacterized protein</fullName>
    </submittedName>
</protein>
<feature type="transmembrane region" description="Helical" evidence="2">
    <location>
        <begin position="47"/>
        <end position="68"/>
    </location>
</feature>
<dbReference type="AlphaFoldDB" id="A0AAJ2BPU8"/>
<organism evidence="3 4">
    <name type="scientific">Agrobacterium larrymoorei</name>
    <dbReference type="NCBI Taxonomy" id="160699"/>
    <lineage>
        <taxon>Bacteria</taxon>
        <taxon>Pseudomonadati</taxon>
        <taxon>Pseudomonadota</taxon>
        <taxon>Alphaproteobacteria</taxon>
        <taxon>Hyphomicrobiales</taxon>
        <taxon>Rhizobiaceae</taxon>
        <taxon>Rhizobium/Agrobacterium group</taxon>
        <taxon>Agrobacterium</taxon>
    </lineage>
</organism>
<accession>A0AAJ2BPU8</accession>
<keyword evidence="2" id="KW-1133">Transmembrane helix</keyword>